<dbReference type="InterPro" id="IPR004096">
    <property type="entry name" value="V4R"/>
</dbReference>
<dbReference type="InterPro" id="IPR002078">
    <property type="entry name" value="Sigma_54_int"/>
</dbReference>
<dbReference type="CDD" id="cd00009">
    <property type="entry name" value="AAA"/>
    <property type="match status" value="1"/>
</dbReference>
<dbReference type="PROSITE" id="PS00675">
    <property type="entry name" value="SIGMA54_INTERACT_1"/>
    <property type="match status" value="1"/>
</dbReference>
<dbReference type="PROSITE" id="PS00676">
    <property type="entry name" value="SIGMA54_INTERACT_2"/>
    <property type="match status" value="1"/>
</dbReference>
<dbReference type="Proteomes" id="UP001501479">
    <property type="component" value="Unassembled WGS sequence"/>
</dbReference>
<dbReference type="Pfam" id="PF00158">
    <property type="entry name" value="Sigma54_activat"/>
    <property type="match status" value="1"/>
</dbReference>
<dbReference type="Gene3D" id="3.30.1380.20">
    <property type="entry name" value="Trafficking protein particle complex subunit 3"/>
    <property type="match status" value="1"/>
</dbReference>
<evidence type="ECO:0000259" key="7">
    <source>
        <dbReference type="PROSITE" id="PS50931"/>
    </source>
</evidence>
<dbReference type="InterPro" id="IPR025943">
    <property type="entry name" value="Sigma_54_int_dom_ATP-bd_2"/>
</dbReference>
<dbReference type="InterPro" id="IPR003593">
    <property type="entry name" value="AAA+_ATPase"/>
</dbReference>
<dbReference type="SMART" id="SM00989">
    <property type="entry name" value="V4R"/>
    <property type="match status" value="1"/>
</dbReference>
<dbReference type="InterPro" id="IPR025662">
    <property type="entry name" value="Sigma_54_int_dom_ATP-bd_1"/>
</dbReference>
<evidence type="ECO:0000313" key="9">
    <source>
        <dbReference type="Proteomes" id="UP001501479"/>
    </source>
</evidence>
<dbReference type="Pfam" id="PF06505">
    <property type="entry name" value="XylR_N"/>
    <property type="match status" value="1"/>
</dbReference>
<dbReference type="InterPro" id="IPR009057">
    <property type="entry name" value="Homeodomain-like_sf"/>
</dbReference>
<dbReference type="InterPro" id="IPR010523">
    <property type="entry name" value="XylR_N"/>
</dbReference>
<evidence type="ECO:0000256" key="3">
    <source>
        <dbReference type="ARBA" id="ARBA00023015"/>
    </source>
</evidence>
<sequence length="567" mass="64336">MNDLDSLKILDPEDLISGIRFSSEQGKIWFNEQRMLLIHANVMGQLRKELVETLGVQRAKRFLMRFGYHSGLKDAEVARKVRPHITKEEMFMAGPQLHAIRGMVKVVPTKLEIDMESGHFLGEFDWFNSYEADVHQHYFGHAEEPICWSLLGYSSGYTSYFMGQTIIYKETRCAAMGDDCCRIVGKPLDEWEDKAEIEKFMLPDPVAEELFALRNELVRLRDTVGDDSEYDYKIFNSIGQSAAFIKVCKLIKKAANSRATVLLQGETGVGKEVFARGLHVSSDRAENPFVAVNCACIPPELIEAELFGVEKGAYTGASQSREGKFERADGGTIFLDEVIELSPRAQATLLRVLQEGELERVGDTRTRTVDVRVVTATNEDLQQAVQEGRFRADLFYRLNIFPVHIPPLRERKEDIPLLTQYFLERYQTIYNKRILGVTDKSREALLEYQWPGNIRELENLIERGVILTDNNNEIEVCSFFPAFKDSGSAVGRVQQDGSLREEVPADDGDQEAWCERLLTENFSLESLEQSLIRHALKVADGNVSKAARTLGLTRPALAYRMKKLEPS</sequence>
<gene>
    <name evidence="8" type="ORF">GCM10022421_06450</name>
</gene>
<comment type="caution">
    <text evidence="8">The sequence shown here is derived from an EMBL/GenBank/DDBJ whole genome shotgun (WGS) entry which is preliminary data.</text>
</comment>
<dbReference type="PRINTS" id="PR01590">
    <property type="entry name" value="HTHFIS"/>
</dbReference>
<dbReference type="PANTHER" id="PTHR32071:SF57">
    <property type="entry name" value="C4-DICARBOXYLATE TRANSPORT TRANSCRIPTIONAL REGULATORY PROTEIN DCTD"/>
    <property type="match status" value="1"/>
</dbReference>
<proteinExistence type="predicted"/>
<protein>
    <submittedName>
        <fullName evidence="8">Sigma-54-dependent Fis family transcriptional regulator</fullName>
    </submittedName>
</protein>
<dbReference type="InterPro" id="IPR027417">
    <property type="entry name" value="P-loop_NTPase"/>
</dbReference>
<keyword evidence="4" id="KW-0238">DNA-binding</keyword>
<dbReference type="SMART" id="SM00382">
    <property type="entry name" value="AAA"/>
    <property type="match status" value="1"/>
</dbReference>
<name>A0ABP7DCD7_9GAMM</name>
<feature type="domain" description="HTH lysR-type" evidence="7">
    <location>
        <begin position="541"/>
        <end position="567"/>
    </location>
</feature>
<dbReference type="Gene3D" id="3.40.50.300">
    <property type="entry name" value="P-loop containing nucleotide triphosphate hydrolases"/>
    <property type="match status" value="1"/>
</dbReference>
<accession>A0ABP7DCD7</accession>
<keyword evidence="9" id="KW-1185">Reference proteome</keyword>
<dbReference type="PANTHER" id="PTHR32071">
    <property type="entry name" value="TRANSCRIPTIONAL REGULATORY PROTEIN"/>
    <property type="match status" value="1"/>
</dbReference>
<dbReference type="PROSITE" id="PS00688">
    <property type="entry name" value="SIGMA54_INTERACT_3"/>
    <property type="match status" value="1"/>
</dbReference>
<dbReference type="EMBL" id="BAABDS010000009">
    <property type="protein sequence ID" value="GAA3702556.1"/>
    <property type="molecule type" value="Genomic_DNA"/>
</dbReference>
<keyword evidence="5" id="KW-0804">Transcription</keyword>
<dbReference type="Gene3D" id="1.10.8.60">
    <property type="match status" value="1"/>
</dbReference>
<dbReference type="InterPro" id="IPR058031">
    <property type="entry name" value="AAA_lid_NorR"/>
</dbReference>
<dbReference type="PROSITE" id="PS50931">
    <property type="entry name" value="HTH_LYSR"/>
    <property type="match status" value="1"/>
</dbReference>
<evidence type="ECO:0000313" key="8">
    <source>
        <dbReference type="EMBL" id="GAA3702556.1"/>
    </source>
</evidence>
<organism evidence="8 9">
    <name type="scientific">Oceanisphaera sediminis</name>
    <dbReference type="NCBI Taxonomy" id="981381"/>
    <lineage>
        <taxon>Bacteria</taxon>
        <taxon>Pseudomonadati</taxon>
        <taxon>Pseudomonadota</taxon>
        <taxon>Gammaproteobacteria</taxon>
        <taxon>Aeromonadales</taxon>
        <taxon>Aeromonadaceae</taxon>
        <taxon>Oceanisphaera</taxon>
    </lineage>
</organism>
<dbReference type="InterPro" id="IPR000847">
    <property type="entry name" value="LysR_HTH_N"/>
</dbReference>
<keyword evidence="3" id="KW-0805">Transcription regulation</keyword>
<reference evidence="9" key="1">
    <citation type="journal article" date="2019" name="Int. J. Syst. Evol. Microbiol.">
        <title>The Global Catalogue of Microorganisms (GCM) 10K type strain sequencing project: providing services to taxonomists for standard genome sequencing and annotation.</title>
        <authorList>
            <consortium name="The Broad Institute Genomics Platform"/>
            <consortium name="The Broad Institute Genome Sequencing Center for Infectious Disease"/>
            <person name="Wu L."/>
            <person name="Ma J."/>
        </authorList>
    </citation>
    <scope>NUCLEOTIDE SEQUENCE [LARGE SCALE GENOMIC DNA]</scope>
    <source>
        <strain evidence="9">JCM 17329</strain>
    </source>
</reference>
<evidence type="ECO:0000256" key="2">
    <source>
        <dbReference type="ARBA" id="ARBA00022840"/>
    </source>
</evidence>
<evidence type="ECO:0000256" key="4">
    <source>
        <dbReference type="ARBA" id="ARBA00023125"/>
    </source>
</evidence>
<dbReference type="InterPro" id="IPR024096">
    <property type="entry name" value="NO_sig/Golgi_transp_ligand-bd"/>
</dbReference>
<evidence type="ECO:0000256" key="5">
    <source>
        <dbReference type="ARBA" id="ARBA00023163"/>
    </source>
</evidence>
<dbReference type="RefSeq" id="WP_344962331.1">
    <property type="nucleotide sequence ID" value="NZ_BAABDS010000009.1"/>
</dbReference>
<evidence type="ECO:0000256" key="1">
    <source>
        <dbReference type="ARBA" id="ARBA00022741"/>
    </source>
</evidence>
<dbReference type="PROSITE" id="PS50045">
    <property type="entry name" value="SIGMA54_INTERACT_4"/>
    <property type="match status" value="1"/>
</dbReference>
<dbReference type="Pfam" id="PF02830">
    <property type="entry name" value="V4R"/>
    <property type="match status" value="1"/>
</dbReference>
<keyword evidence="2" id="KW-0067">ATP-binding</keyword>
<evidence type="ECO:0000259" key="6">
    <source>
        <dbReference type="PROSITE" id="PS50045"/>
    </source>
</evidence>
<dbReference type="Gene3D" id="1.10.10.60">
    <property type="entry name" value="Homeodomain-like"/>
    <property type="match status" value="1"/>
</dbReference>
<feature type="domain" description="Sigma-54 factor interaction" evidence="6">
    <location>
        <begin position="237"/>
        <end position="466"/>
    </location>
</feature>
<keyword evidence="1" id="KW-0547">Nucleotide-binding</keyword>
<dbReference type="InterPro" id="IPR025944">
    <property type="entry name" value="Sigma_54_int_dom_CS"/>
</dbReference>
<dbReference type="SUPFAM" id="SSF52540">
    <property type="entry name" value="P-loop containing nucleoside triphosphate hydrolases"/>
    <property type="match status" value="1"/>
</dbReference>
<dbReference type="SUPFAM" id="SSF111126">
    <property type="entry name" value="Ligand-binding domain in the NO signalling and Golgi transport"/>
    <property type="match status" value="1"/>
</dbReference>
<dbReference type="Pfam" id="PF25601">
    <property type="entry name" value="AAA_lid_14"/>
    <property type="match status" value="1"/>
</dbReference>
<dbReference type="InterPro" id="IPR002197">
    <property type="entry name" value="HTH_Fis"/>
</dbReference>
<dbReference type="SUPFAM" id="SSF46689">
    <property type="entry name" value="Homeodomain-like"/>
    <property type="match status" value="1"/>
</dbReference>
<dbReference type="Pfam" id="PF02954">
    <property type="entry name" value="HTH_8"/>
    <property type="match status" value="1"/>
</dbReference>